<comment type="similarity">
    <text evidence="8">Belongs to the glycosyltransferase 2 family. CrtQ subfamily.</text>
</comment>
<reference evidence="11 12" key="1">
    <citation type="submission" date="2018-11" db="EMBL/GenBank/DDBJ databases">
        <authorList>
            <person name="Kleinhagauer T."/>
            <person name="Glaeser S.P."/>
            <person name="Spergser J."/>
            <person name="Ruckert C."/>
            <person name="Kaempfer P."/>
            <person name="Busse H.-J."/>
        </authorList>
    </citation>
    <scope>NUCLEOTIDE SEQUENCE [LARGE SCALE GENOMIC DNA]</scope>
    <source>
        <strain evidence="11 12">812CH</strain>
    </source>
</reference>
<dbReference type="Gene3D" id="3.90.550.10">
    <property type="entry name" value="Spore Coat Polysaccharide Biosynthesis Protein SpsA, Chain A"/>
    <property type="match status" value="1"/>
</dbReference>
<dbReference type="Pfam" id="PF00535">
    <property type="entry name" value="Glycos_transf_2"/>
    <property type="match status" value="1"/>
</dbReference>
<dbReference type="PANTHER" id="PTHR43646:SF2">
    <property type="entry name" value="GLYCOSYLTRANSFERASE 2-LIKE DOMAIN-CONTAINING PROTEIN"/>
    <property type="match status" value="1"/>
</dbReference>
<dbReference type="PANTHER" id="PTHR43646">
    <property type="entry name" value="GLYCOSYLTRANSFERASE"/>
    <property type="match status" value="1"/>
</dbReference>
<accession>A0A3G6IRV0</accession>
<name>A0A3G6IRV0_9CORY</name>
<dbReference type="GO" id="GO:0016757">
    <property type="term" value="F:glycosyltransferase activity"/>
    <property type="evidence" value="ECO:0007669"/>
    <property type="project" value="UniProtKB-KW"/>
</dbReference>
<dbReference type="KEGG" id="cpso:CPPEL_00885"/>
<dbReference type="RefSeq" id="WP_123959273.1">
    <property type="nucleotide sequence ID" value="NZ_CP033898.1"/>
</dbReference>
<dbReference type="AlphaFoldDB" id="A0A3G6IRV0"/>
<feature type="domain" description="Glycosyltransferase 2-like" evidence="10">
    <location>
        <begin position="6"/>
        <end position="120"/>
    </location>
</feature>
<evidence type="ECO:0000256" key="6">
    <source>
        <dbReference type="ARBA" id="ARBA00037281"/>
    </source>
</evidence>
<evidence type="ECO:0000256" key="7">
    <source>
        <dbReference type="ARBA" id="ARBA00037904"/>
    </source>
</evidence>
<dbReference type="InterPro" id="IPR001173">
    <property type="entry name" value="Glyco_trans_2-like"/>
</dbReference>
<evidence type="ECO:0000256" key="5">
    <source>
        <dbReference type="ARBA" id="ARBA00023136"/>
    </source>
</evidence>
<comment type="function">
    <text evidence="6">Catalyzes the glycosylation of 4,4'-diaponeurosporenoate, i.e. the esterification of glucose at the C1'' position with the carboxyl group of 4,4'-diaponeurosporenic acid, to form glycosyl-4,4'-diaponeurosporenoate. This is a step in the biosynthesis of staphyloxanthin, an orange pigment present in most staphylococci strains.</text>
</comment>
<evidence type="ECO:0000256" key="8">
    <source>
        <dbReference type="ARBA" id="ARBA00038120"/>
    </source>
</evidence>
<keyword evidence="4 11" id="KW-0808">Transferase</keyword>
<dbReference type="OrthoDB" id="9802632at2"/>
<evidence type="ECO:0000313" key="11">
    <source>
        <dbReference type="EMBL" id="AZA08325.1"/>
    </source>
</evidence>
<keyword evidence="12" id="KW-1185">Reference proteome</keyword>
<evidence type="ECO:0000256" key="2">
    <source>
        <dbReference type="ARBA" id="ARBA00022475"/>
    </source>
</evidence>
<evidence type="ECO:0000256" key="9">
    <source>
        <dbReference type="ARBA" id="ARBA00040345"/>
    </source>
</evidence>
<sequence length="229" mass="25588" precursor="true">MPSIAVILPCHNDAALLRRALHHLHGADEVIVVDNACTDASAEVARAYGARVVVEPQLGIPYAVRAGFDAATADILVRIDADVLPGEHFIQRIRDAWASADEHTVAMTGWAWFEQRPRWHSIAYLGAYYLSVGSALGHWPLFGSNCSIRRSWWSAASVHFPDAGVHEDMHISFALSPGQRVGLLPNPVVMHPRALEGDVGMRFRRGWHTIAVNWRTQPPWRRLPERFLQ</sequence>
<evidence type="ECO:0000256" key="1">
    <source>
        <dbReference type="ARBA" id="ARBA00004236"/>
    </source>
</evidence>
<gene>
    <name evidence="11" type="ORF">CPPEL_00885</name>
</gene>
<proteinExistence type="inferred from homology"/>
<keyword evidence="3" id="KW-0328">Glycosyltransferase</keyword>
<dbReference type="EMBL" id="CP033898">
    <property type="protein sequence ID" value="AZA08325.1"/>
    <property type="molecule type" value="Genomic_DNA"/>
</dbReference>
<dbReference type="InterPro" id="IPR029044">
    <property type="entry name" value="Nucleotide-diphossugar_trans"/>
</dbReference>
<protein>
    <recommendedName>
        <fullName evidence="9">4,4'-diaponeurosporenoate glycosyltransferase</fullName>
    </recommendedName>
</protein>
<dbReference type="GO" id="GO:0005886">
    <property type="term" value="C:plasma membrane"/>
    <property type="evidence" value="ECO:0007669"/>
    <property type="project" value="UniProtKB-SubCell"/>
</dbReference>
<dbReference type="Proteomes" id="UP000271426">
    <property type="component" value="Chromosome"/>
</dbReference>
<evidence type="ECO:0000259" key="10">
    <source>
        <dbReference type="Pfam" id="PF00535"/>
    </source>
</evidence>
<organism evidence="11 12">
    <name type="scientific">Corynebacterium pseudopelargi</name>
    <dbReference type="NCBI Taxonomy" id="2080757"/>
    <lineage>
        <taxon>Bacteria</taxon>
        <taxon>Bacillati</taxon>
        <taxon>Actinomycetota</taxon>
        <taxon>Actinomycetes</taxon>
        <taxon>Mycobacteriales</taxon>
        <taxon>Corynebacteriaceae</taxon>
        <taxon>Corynebacterium</taxon>
    </lineage>
</organism>
<keyword evidence="2" id="KW-1003">Cell membrane</keyword>
<evidence type="ECO:0000256" key="4">
    <source>
        <dbReference type="ARBA" id="ARBA00022679"/>
    </source>
</evidence>
<evidence type="ECO:0000256" key="3">
    <source>
        <dbReference type="ARBA" id="ARBA00022676"/>
    </source>
</evidence>
<comment type="pathway">
    <text evidence="7">Carotenoid biosynthesis; staphyloxanthin biosynthesis; staphyloxanthin from farnesyl diphosphate: step 4/5.</text>
</comment>
<dbReference type="SUPFAM" id="SSF53448">
    <property type="entry name" value="Nucleotide-diphospho-sugar transferases"/>
    <property type="match status" value="1"/>
</dbReference>
<evidence type="ECO:0000313" key="12">
    <source>
        <dbReference type="Proteomes" id="UP000271426"/>
    </source>
</evidence>
<keyword evidence="5" id="KW-0472">Membrane</keyword>
<comment type="subcellular location">
    <subcellularLocation>
        <location evidence="1">Cell membrane</location>
    </subcellularLocation>
</comment>